<dbReference type="InterPro" id="IPR015421">
    <property type="entry name" value="PyrdxlP-dep_Trfase_major"/>
</dbReference>
<organism evidence="3 4">
    <name type="scientific">Microvirga terrestris</name>
    <dbReference type="NCBI Taxonomy" id="2791024"/>
    <lineage>
        <taxon>Bacteria</taxon>
        <taxon>Pseudomonadati</taxon>
        <taxon>Pseudomonadota</taxon>
        <taxon>Alphaproteobacteria</taxon>
        <taxon>Hyphomicrobiales</taxon>
        <taxon>Methylobacteriaceae</taxon>
        <taxon>Microvirga</taxon>
    </lineage>
</organism>
<dbReference type="InterPro" id="IPR000653">
    <property type="entry name" value="DegT/StrS_aminotransferase"/>
</dbReference>
<protein>
    <submittedName>
        <fullName evidence="3">DegT/DnrJ/EryC1/StrS family aminotransferase</fullName>
    </submittedName>
</protein>
<dbReference type="GO" id="GO:0008483">
    <property type="term" value="F:transaminase activity"/>
    <property type="evidence" value="ECO:0007669"/>
    <property type="project" value="UniProtKB-KW"/>
</dbReference>
<dbReference type="Gene3D" id="3.90.1150.10">
    <property type="entry name" value="Aspartate Aminotransferase, domain 1"/>
    <property type="match status" value="1"/>
</dbReference>
<dbReference type="InterPro" id="IPR015422">
    <property type="entry name" value="PyrdxlP-dep_Trfase_small"/>
</dbReference>
<dbReference type="Pfam" id="PF01041">
    <property type="entry name" value="DegT_DnrJ_EryC1"/>
    <property type="match status" value="2"/>
</dbReference>
<evidence type="ECO:0000313" key="3">
    <source>
        <dbReference type="EMBL" id="MBF9197535.1"/>
    </source>
</evidence>
<dbReference type="InterPro" id="IPR015424">
    <property type="entry name" value="PyrdxlP-dep_Trfase"/>
</dbReference>
<keyword evidence="4" id="KW-1185">Reference proteome</keyword>
<comment type="similarity">
    <text evidence="1 2">Belongs to the DegT/DnrJ/EryC1 family.</text>
</comment>
<name>A0ABS0HVK8_9HYPH</name>
<evidence type="ECO:0000256" key="1">
    <source>
        <dbReference type="ARBA" id="ARBA00037999"/>
    </source>
</evidence>
<comment type="caution">
    <text evidence="3">The sequence shown here is derived from an EMBL/GenBank/DDBJ whole genome shotgun (WGS) entry which is preliminary data.</text>
</comment>
<dbReference type="PANTHER" id="PTHR30244">
    <property type="entry name" value="TRANSAMINASE"/>
    <property type="match status" value="1"/>
</dbReference>
<dbReference type="Proteomes" id="UP000611708">
    <property type="component" value="Unassembled WGS sequence"/>
</dbReference>
<keyword evidence="3" id="KW-0032">Aminotransferase</keyword>
<evidence type="ECO:0000313" key="4">
    <source>
        <dbReference type="Proteomes" id="UP000611708"/>
    </source>
</evidence>
<dbReference type="PANTHER" id="PTHR30244:SF34">
    <property type="entry name" value="DTDP-4-AMINO-4,6-DIDEOXYGALACTOSE TRANSAMINASE"/>
    <property type="match status" value="1"/>
</dbReference>
<keyword evidence="3" id="KW-0808">Transferase</keyword>
<dbReference type="Gene3D" id="3.40.640.10">
    <property type="entry name" value="Type I PLP-dependent aspartate aminotransferase-like (Major domain)"/>
    <property type="match status" value="1"/>
</dbReference>
<evidence type="ECO:0000256" key="2">
    <source>
        <dbReference type="RuleBase" id="RU004508"/>
    </source>
</evidence>
<reference evidence="3 4" key="1">
    <citation type="submission" date="2020-11" db="EMBL/GenBank/DDBJ databases">
        <authorList>
            <person name="Kim M.K."/>
        </authorList>
    </citation>
    <scope>NUCLEOTIDE SEQUENCE [LARGE SCALE GENOMIC DNA]</scope>
    <source>
        <strain evidence="3 4">BT290</strain>
    </source>
</reference>
<dbReference type="EMBL" id="JADQDN010000009">
    <property type="protein sequence ID" value="MBF9197535.1"/>
    <property type="molecule type" value="Genomic_DNA"/>
</dbReference>
<accession>A0ABS0HVK8</accession>
<dbReference type="SUPFAM" id="SSF53383">
    <property type="entry name" value="PLP-dependent transferases"/>
    <property type="match status" value="1"/>
</dbReference>
<proteinExistence type="inferred from homology"/>
<keyword evidence="2" id="KW-0663">Pyridoxal phosphate</keyword>
<gene>
    <name evidence="3" type="ORF">I2H36_15955</name>
</gene>
<sequence length="388" mass="43379">MIMEEVLEVAANRPVASMPWPTFGSLLSYSQRPLPHPFSSPGMTLWTSARIALWQAIRSLDLKSGDRVAVPAFCCGSELEPFLIAGLELSFFAVGEDLAPDPTSFRKAIDGSSAAMVTHYFGLPVDLEPALEMTRRKGIPLIEDCAHALYTTRAGEQVGLAGDAAIYSFWKTVALPDGGALHMRKGTEKGAPKPPPPELIRKATRHLLSRTLRSHPSAILRKTEGMRQQLRRGAGSIQLREKGGDEWHLIKFPNELIGAGMSSRSLRIFRATDHAHVRERRRHNYIRLQEALAEIPGIVPLVPHLPDGACPLYFPVVVEEAARLRRALAAEAVGVKHIWPYFHAAVPWERFPREHHWKEKAIGFPVHQSLREEDIERLIDVVKRWSGR</sequence>
<dbReference type="RefSeq" id="WP_196264900.1">
    <property type="nucleotide sequence ID" value="NZ_JADQDN010000009.1"/>
</dbReference>